<dbReference type="GO" id="GO:0016020">
    <property type="term" value="C:membrane"/>
    <property type="evidence" value="ECO:0007669"/>
    <property type="project" value="UniProtKB-SubCell"/>
</dbReference>
<dbReference type="InterPro" id="IPR039542">
    <property type="entry name" value="Erv_N"/>
</dbReference>
<evidence type="ECO:0000259" key="7">
    <source>
        <dbReference type="Pfam" id="PF07970"/>
    </source>
</evidence>
<dbReference type="InterPro" id="IPR045888">
    <property type="entry name" value="Erv"/>
</dbReference>
<sequence>MMHEVSDSKPKGKSGGGMFRSIKNFDIYPKIDESYRVQTSGGAILSILGWILIAILALAEVRNYMTPKFKEHMIVDTSLGQQLRINVNITFHSLTCNEVHLDAMDVAGDNQLNVEHEMVKQRMSRHGIPIGAAGVEIIGEGPIEVEDHPPNYCGDCFGADTPEIRCCNTCDQLIQAYQLKQWSVSEILRNSTQCIHDRAKHFANIGADEGCTVSGKMSVNKVAGNFHIAHGESIVRDGRHIHQFNPALAPKFNVSHTIHSLSFGDPYPSMPANPLDSVKRIIAEDESTGLFQYFIRVIPTIYTNEYGRQVFTNQYTITDRFRPLNMPQANGDNKPQEAILPGIFFVYELSPFMIEASRIRMPFLHFVTKLCAIVGGVFTVLGVLDSILFRLQKMTSLKTR</sequence>
<evidence type="ECO:0000256" key="5">
    <source>
        <dbReference type="ARBA" id="ARBA00023136"/>
    </source>
</evidence>
<comment type="similarity">
    <text evidence="2">Belongs to the ERGIC family.</text>
</comment>
<dbReference type="Pfam" id="PF13850">
    <property type="entry name" value="ERGIC_N"/>
    <property type="match status" value="1"/>
</dbReference>
<evidence type="ECO:0000259" key="8">
    <source>
        <dbReference type="Pfam" id="PF13850"/>
    </source>
</evidence>
<evidence type="ECO:0000313" key="9">
    <source>
        <dbReference type="EMBL" id="CAE0285951.1"/>
    </source>
</evidence>
<accession>A0A7S3M7C1</accession>
<dbReference type="GO" id="GO:0005783">
    <property type="term" value="C:endoplasmic reticulum"/>
    <property type="evidence" value="ECO:0007669"/>
    <property type="project" value="TreeGrafter"/>
</dbReference>
<dbReference type="AlphaFoldDB" id="A0A7S3M7C1"/>
<feature type="transmembrane region" description="Helical" evidence="6">
    <location>
        <begin position="366"/>
        <end position="391"/>
    </location>
</feature>
<keyword evidence="5 6" id="KW-0472">Membrane</keyword>
<dbReference type="InterPro" id="IPR012936">
    <property type="entry name" value="Erv_C"/>
</dbReference>
<dbReference type="EMBL" id="HBIC01029346">
    <property type="protein sequence ID" value="CAE0285951.1"/>
    <property type="molecule type" value="Transcribed_RNA"/>
</dbReference>
<evidence type="ECO:0000256" key="1">
    <source>
        <dbReference type="ARBA" id="ARBA00004141"/>
    </source>
</evidence>
<organism evidence="9">
    <name type="scientific">Spumella elongata</name>
    <dbReference type="NCBI Taxonomy" id="89044"/>
    <lineage>
        <taxon>Eukaryota</taxon>
        <taxon>Sar</taxon>
        <taxon>Stramenopiles</taxon>
        <taxon>Ochrophyta</taxon>
        <taxon>Chrysophyceae</taxon>
        <taxon>Chromulinales</taxon>
        <taxon>Chromulinaceae</taxon>
        <taxon>Spumella</taxon>
    </lineage>
</organism>
<comment type="subcellular location">
    <subcellularLocation>
        <location evidence="1">Membrane</location>
        <topology evidence="1">Multi-pass membrane protein</topology>
    </subcellularLocation>
</comment>
<feature type="transmembrane region" description="Helical" evidence="6">
    <location>
        <begin position="43"/>
        <end position="61"/>
    </location>
</feature>
<proteinExistence type="inferred from homology"/>
<keyword evidence="4 6" id="KW-1133">Transmembrane helix</keyword>
<evidence type="ECO:0000256" key="2">
    <source>
        <dbReference type="ARBA" id="ARBA00005648"/>
    </source>
</evidence>
<dbReference type="PANTHER" id="PTHR10984:SF25">
    <property type="entry name" value="ENDOPLASMIC RETICULUM-GOLGI INTERMEDIATE COMPARTMENT PROTEIN 3"/>
    <property type="match status" value="1"/>
</dbReference>
<feature type="domain" description="Endoplasmic reticulum vesicle transporter N-terminal" evidence="8">
    <location>
        <begin position="22"/>
        <end position="112"/>
    </location>
</feature>
<reference evidence="9" key="1">
    <citation type="submission" date="2021-01" db="EMBL/GenBank/DDBJ databases">
        <authorList>
            <person name="Corre E."/>
            <person name="Pelletier E."/>
            <person name="Niang G."/>
            <person name="Scheremetjew M."/>
            <person name="Finn R."/>
            <person name="Kale V."/>
            <person name="Holt S."/>
            <person name="Cochrane G."/>
            <person name="Meng A."/>
            <person name="Brown T."/>
            <person name="Cohen L."/>
        </authorList>
    </citation>
    <scope>NUCLEOTIDE SEQUENCE</scope>
    <source>
        <strain evidence="9">CCAP 955/1</strain>
    </source>
</reference>
<evidence type="ECO:0000256" key="4">
    <source>
        <dbReference type="ARBA" id="ARBA00022989"/>
    </source>
</evidence>
<dbReference type="Pfam" id="PF07970">
    <property type="entry name" value="COPIIcoated_ERV"/>
    <property type="match status" value="1"/>
</dbReference>
<name>A0A7S3M7C1_9STRA</name>
<dbReference type="PANTHER" id="PTHR10984">
    <property type="entry name" value="ENDOPLASMIC RETICULUM-GOLGI INTERMEDIATE COMPARTMENT PROTEIN"/>
    <property type="match status" value="1"/>
</dbReference>
<feature type="domain" description="Endoplasmic reticulum vesicle transporter C-terminal" evidence="7">
    <location>
        <begin position="156"/>
        <end position="385"/>
    </location>
</feature>
<keyword evidence="3 6" id="KW-0812">Transmembrane</keyword>
<dbReference type="GO" id="GO:0030134">
    <property type="term" value="C:COPII-coated ER to Golgi transport vesicle"/>
    <property type="evidence" value="ECO:0007669"/>
    <property type="project" value="TreeGrafter"/>
</dbReference>
<evidence type="ECO:0008006" key="10">
    <source>
        <dbReference type="Google" id="ProtNLM"/>
    </source>
</evidence>
<protein>
    <recommendedName>
        <fullName evidence="10">Endoplasmic reticulum-Golgi intermediate compartment protein 3</fullName>
    </recommendedName>
</protein>
<evidence type="ECO:0000256" key="3">
    <source>
        <dbReference type="ARBA" id="ARBA00022692"/>
    </source>
</evidence>
<gene>
    <name evidence="9" type="ORF">SELO1098_LOCUS14792</name>
</gene>
<evidence type="ECO:0000256" key="6">
    <source>
        <dbReference type="SAM" id="Phobius"/>
    </source>
</evidence>